<protein>
    <submittedName>
        <fullName evidence="1">HEAT repeat-containing protein</fullName>
    </submittedName>
</protein>
<name>A0A1I4YQB9_CHROL</name>
<dbReference type="Gene3D" id="1.25.10.10">
    <property type="entry name" value="Leucine-rich Repeat Variant"/>
    <property type="match status" value="1"/>
</dbReference>
<sequence>MKQLSDYKSWLKNIIENNQEDEYLEFVWEIMESPFMEYHYELMRDPEMDDDFRRNLRFRFDEHGEEGAAFLLAKLEKNEDPEFHAAILFILGKTKGKQKEKTLEYARKFVKKQDPLLRENAFIVLGWIGQMKDLSILKKGLSEDEHPKCRAWSASSYMQMWFRNENSHLRVKAFEAYKTALPNEKDYFVLSVILSSIRVMGKTKLGISQTALDAMDREKIDTIIPKALKFLEKALNNN</sequence>
<dbReference type="SUPFAM" id="SSF48371">
    <property type="entry name" value="ARM repeat"/>
    <property type="match status" value="1"/>
</dbReference>
<keyword evidence="2" id="KW-1185">Reference proteome</keyword>
<evidence type="ECO:0000313" key="1">
    <source>
        <dbReference type="EMBL" id="SFN40235.1"/>
    </source>
</evidence>
<evidence type="ECO:0000313" key="2">
    <source>
        <dbReference type="Proteomes" id="UP000198769"/>
    </source>
</evidence>
<dbReference type="RefSeq" id="WP_167375283.1">
    <property type="nucleotide sequence ID" value="NZ_FOVD01000003.1"/>
</dbReference>
<organism evidence="1 2">
    <name type="scientific">Chryseobacterium oleae</name>
    <dbReference type="NCBI Taxonomy" id="491207"/>
    <lineage>
        <taxon>Bacteria</taxon>
        <taxon>Pseudomonadati</taxon>
        <taxon>Bacteroidota</taxon>
        <taxon>Flavobacteriia</taxon>
        <taxon>Flavobacteriales</taxon>
        <taxon>Weeksellaceae</taxon>
        <taxon>Chryseobacterium group</taxon>
        <taxon>Chryseobacterium</taxon>
    </lineage>
</organism>
<proteinExistence type="predicted"/>
<dbReference type="InterPro" id="IPR011989">
    <property type="entry name" value="ARM-like"/>
</dbReference>
<dbReference type="Proteomes" id="UP000198769">
    <property type="component" value="Unassembled WGS sequence"/>
</dbReference>
<dbReference type="InterPro" id="IPR016024">
    <property type="entry name" value="ARM-type_fold"/>
</dbReference>
<dbReference type="AlphaFoldDB" id="A0A1I4YQB9"/>
<dbReference type="Pfam" id="PF13646">
    <property type="entry name" value="HEAT_2"/>
    <property type="match status" value="1"/>
</dbReference>
<gene>
    <name evidence="1" type="ORF">SAMN05421594_2602</name>
</gene>
<reference evidence="2" key="1">
    <citation type="submission" date="2016-10" db="EMBL/GenBank/DDBJ databases">
        <authorList>
            <person name="Varghese N."/>
            <person name="Submissions S."/>
        </authorList>
    </citation>
    <scope>NUCLEOTIDE SEQUENCE [LARGE SCALE GENOMIC DNA]</scope>
    <source>
        <strain evidence="2">DSM 25575</strain>
    </source>
</reference>
<accession>A0A1I4YQB9</accession>
<dbReference type="EMBL" id="FOVD01000003">
    <property type="protein sequence ID" value="SFN40235.1"/>
    <property type="molecule type" value="Genomic_DNA"/>
</dbReference>